<evidence type="ECO:0000256" key="10">
    <source>
        <dbReference type="ARBA" id="ARBA00023180"/>
    </source>
</evidence>
<feature type="domain" description="Leucine-rich repeat-containing N-terminal plant-type" evidence="12">
    <location>
        <begin position="39"/>
        <end position="74"/>
    </location>
</feature>
<dbReference type="SMART" id="SM00369">
    <property type="entry name" value="LRR_TYP"/>
    <property type="match status" value="11"/>
</dbReference>
<dbReference type="GO" id="GO:0005886">
    <property type="term" value="C:plasma membrane"/>
    <property type="evidence" value="ECO:0007669"/>
    <property type="project" value="UniProtKB-SubCell"/>
</dbReference>
<evidence type="ECO:0000256" key="5">
    <source>
        <dbReference type="ARBA" id="ARBA00022692"/>
    </source>
</evidence>
<dbReference type="Pfam" id="PF13855">
    <property type="entry name" value="LRR_8"/>
    <property type="match status" value="2"/>
</dbReference>
<dbReference type="FunFam" id="3.80.10.10:FF:000111">
    <property type="entry name" value="LRR receptor-like serine/threonine-protein kinase ERECTA"/>
    <property type="match status" value="1"/>
</dbReference>
<keyword evidence="7" id="KW-0677">Repeat</keyword>
<dbReference type="FunFam" id="3.80.10.10:FF:000905">
    <property type="entry name" value="Receptor-like protein kinase 7"/>
    <property type="match status" value="1"/>
</dbReference>
<name>A0A8J5KLP0_ZINOF</name>
<protein>
    <recommendedName>
        <fullName evidence="16">Leucine-rich repeat-containing N-terminal plant-type domain-containing protein</fullName>
    </recommendedName>
</protein>
<dbReference type="SUPFAM" id="SSF52047">
    <property type="entry name" value="RNI-like"/>
    <property type="match status" value="3"/>
</dbReference>
<dbReference type="Pfam" id="PF23598">
    <property type="entry name" value="LRR_14"/>
    <property type="match status" value="1"/>
</dbReference>
<proteinExistence type="inferred from homology"/>
<keyword evidence="5" id="KW-0812">Transmembrane</keyword>
<keyword evidence="3" id="KW-1003">Cell membrane</keyword>
<evidence type="ECO:0000256" key="3">
    <source>
        <dbReference type="ARBA" id="ARBA00022475"/>
    </source>
</evidence>
<reference evidence="14 15" key="1">
    <citation type="submission" date="2020-08" db="EMBL/GenBank/DDBJ databases">
        <title>Plant Genome Project.</title>
        <authorList>
            <person name="Zhang R.-G."/>
        </authorList>
    </citation>
    <scope>NUCLEOTIDE SEQUENCE [LARGE SCALE GENOMIC DNA]</scope>
    <source>
        <tissue evidence="14">Rhizome</tissue>
    </source>
</reference>
<dbReference type="PROSITE" id="PS51450">
    <property type="entry name" value="LRR"/>
    <property type="match status" value="1"/>
</dbReference>
<evidence type="ECO:0000256" key="8">
    <source>
        <dbReference type="ARBA" id="ARBA00022989"/>
    </source>
</evidence>
<dbReference type="Proteomes" id="UP000734854">
    <property type="component" value="Unassembled WGS sequence"/>
</dbReference>
<evidence type="ECO:0000313" key="15">
    <source>
        <dbReference type="Proteomes" id="UP000734854"/>
    </source>
</evidence>
<evidence type="ECO:0000256" key="4">
    <source>
        <dbReference type="ARBA" id="ARBA00022614"/>
    </source>
</evidence>
<dbReference type="Pfam" id="PF08263">
    <property type="entry name" value="LRRNT_2"/>
    <property type="match status" value="1"/>
</dbReference>
<keyword evidence="4" id="KW-0433">Leucine-rich repeat</keyword>
<evidence type="ECO:0000256" key="2">
    <source>
        <dbReference type="ARBA" id="ARBA00009592"/>
    </source>
</evidence>
<feature type="domain" description="Disease resistance R13L4/SHOC-2-like LRR" evidence="13">
    <location>
        <begin position="400"/>
        <end position="561"/>
    </location>
</feature>
<keyword evidence="6 11" id="KW-0732">Signal</keyword>
<feature type="signal peptide" evidence="11">
    <location>
        <begin position="1"/>
        <end position="22"/>
    </location>
</feature>
<evidence type="ECO:0000259" key="13">
    <source>
        <dbReference type="Pfam" id="PF23598"/>
    </source>
</evidence>
<organism evidence="14 15">
    <name type="scientific">Zingiber officinale</name>
    <name type="common">Ginger</name>
    <name type="synonym">Amomum zingiber</name>
    <dbReference type="NCBI Taxonomy" id="94328"/>
    <lineage>
        <taxon>Eukaryota</taxon>
        <taxon>Viridiplantae</taxon>
        <taxon>Streptophyta</taxon>
        <taxon>Embryophyta</taxon>
        <taxon>Tracheophyta</taxon>
        <taxon>Spermatophyta</taxon>
        <taxon>Magnoliopsida</taxon>
        <taxon>Liliopsida</taxon>
        <taxon>Zingiberales</taxon>
        <taxon>Zingiberaceae</taxon>
        <taxon>Zingiber</taxon>
    </lineage>
</organism>
<evidence type="ECO:0000256" key="1">
    <source>
        <dbReference type="ARBA" id="ARBA00004251"/>
    </source>
</evidence>
<feature type="chain" id="PRO_5035150963" description="Leucine-rich repeat-containing N-terminal plant-type domain-containing protein" evidence="11">
    <location>
        <begin position="23"/>
        <end position="1056"/>
    </location>
</feature>
<keyword evidence="9" id="KW-0472">Membrane</keyword>
<evidence type="ECO:0000256" key="11">
    <source>
        <dbReference type="SAM" id="SignalP"/>
    </source>
</evidence>
<comment type="similarity">
    <text evidence="2">Belongs to the RLP family.</text>
</comment>
<dbReference type="InterPro" id="IPR003591">
    <property type="entry name" value="Leu-rich_rpt_typical-subtyp"/>
</dbReference>
<evidence type="ECO:0000259" key="12">
    <source>
        <dbReference type="Pfam" id="PF08263"/>
    </source>
</evidence>
<keyword evidence="10" id="KW-0325">Glycoprotein</keyword>
<dbReference type="InterPro" id="IPR055414">
    <property type="entry name" value="LRR_R13L4/SHOC2-like"/>
</dbReference>
<dbReference type="Pfam" id="PF00560">
    <property type="entry name" value="LRR_1"/>
    <property type="match status" value="7"/>
</dbReference>
<evidence type="ECO:0000313" key="14">
    <source>
        <dbReference type="EMBL" id="KAG6493006.1"/>
    </source>
</evidence>
<keyword evidence="8" id="KW-1133">Transmembrane helix</keyword>
<evidence type="ECO:0000256" key="7">
    <source>
        <dbReference type="ARBA" id="ARBA00022737"/>
    </source>
</evidence>
<gene>
    <name evidence="14" type="ORF">ZIOFF_047978</name>
</gene>
<dbReference type="EMBL" id="JACMSC010000013">
    <property type="protein sequence ID" value="KAG6493006.1"/>
    <property type="molecule type" value="Genomic_DNA"/>
</dbReference>
<dbReference type="PRINTS" id="PR00019">
    <property type="entry name" value="LEURICHRPT"/>
</dbReference>
<keyword evidence="15" id="KW-1185">Reference proteome</keyword>
<dbReference type="PANTHER" id="PTHR48063">
    <property type="entry name" value="LRR RECEPTOR-LIKE KINASE"/>
    <property type="match status" value="1"/>
</dbReference>
<dbReference type="Gene3D" id="3.80.10.10">
    <property type="entry name" value="Ribonuclease Inhibitor"/>
    <property type="match status" value="6"/>
</dbReference>
<comment type="subcellular location">
    <subcellularLocation>
        <location evidence="1">Cell membrane</location>
        <topology evidence="1">Single-pass type I membrane protein</topology>
    </subcellularLocation>
</comment>
<evidence type="ECO:0000256" key="6">
    <source>
        <dbReference type="ARBA" id="ARBA00022729"/>
    </source>
</evidence>
<dbReference type="SUPFAM" id="SSF52058">
    <property type="entry name" value="L domain-like"/>
    <property type="match status" value="1"/>
</dbReference>
<evidence type="ECO:0000256" key="9">
    <source>
        <dbReference type="ARBA" id="ARBA00023136"/>
    </source>
</evidence>
<dbReference type="AlphaFoldDB" id="A0A8J5KLP0"/>
<dbReference type="InterPro" id="IPR032675">
    <property type="entry name" value="LRR_dom_sf"/>
</dbReference>
<accession>A0A8J5KLP0</accession>
<dbReference type="PANTHER" id="PTHR48063:SF90">
    <property type="entry name" value="OS11G0565920 PROTEIN"/>
    <property type="match status" value="1"/>
</dbReference>
<dbReference type="InterPro" id="IPR013210">
    <property type="entry name" value="LRR_N_plant-typ"/>
</dbReference>
<dbReference type="InterPro" id="IPR001611">
    <property type="entry name" value="Leu-rich_rpt"/>
</dbReference>
<evidence type="ECO:0008006" key="16">
    <source>
        <dbReference type="Google" id="ProtNLM"/>
    </source>
</evidence>
<dbReference type="FunFam" id="3.80.10.10:FF:000095">
    <property type="entry name" value="LRR receptor-like serine/threonine-protein kinase GSO1"/>
    <property type="match status" value="1"/>
</dbReference>
<comment type="caution">
    <text evidence="14">The sequence shown here is derived from an EMBL/GenBank/DDBJ whole genome shotgun (WGS) entry which is preliminary data.</text>
</comment>
<sequence>MPLHSFYYSLLLCGLIMSLAFSFKEAAVATPTRGCSEVERDALLSFKANVKDPSHRLASWSPQIDCCKWSGVVCKTTDNASLFGGQHVVEINLQNPYVDTESFFVDPQTFLASLRGEIPSPFQTALQGEMLSPSLLNLTRLERLNLSWNDFGGTPIPKFIGSFLNLKYLELYGSNFAGVIPSQLGNLSSLYHLGLGSRWYVGAIAPRLDWLSGLSSLRHLDLSSVNLSTVSQNWLSEVNMVPSLQELYLYGCDLNHIPSSFNSHLNLTSLKILNLEANLFSSSLPNWLWRLTSLSSLTIDASGLIPAGISNLTRLIQLHISGNISSPLPVEIWSLNHLMQLDLSSNNMLTGPIPTEIANLSSLQLLFLSDCSLNGQMPSEIGNLRSLISLDLSFNSLSGPIPTEIGNLTSLISLDISFNSLSDPIPTEIGNLTSLINLNLSFNSLSGLIPTEIGNLSSLVRLHLTGNSLSGSIPTEIGKLSKLQSLTLQENSLVSVLSESHLANLTNLKTLTLRENSQITISFDYDWAPSFQLETIDLASCIVGPRFPQWLRSQKSMFALSLSNTSINDILPHWLWNSSSSTFWTIDLSNNKLRGTLPSSMEGIPSLQFLNLRSNKLEGLVPRLPPRIFALDLSFNDFSGPIPSKIPRQIHINFMSPNYLILSNNHINGSIPSFICKWEQLRILDLSYNRLSGEIPKCWQEANTNLDFIHLGNNKLTGEIPSSIGNLIGLASLHLDNNDLSGQLPMSLKNCTKLHVIDLRGNNFIGSIPTWIGQSLQQLTVLKLRSNMFSGIIPSNLGELSNLQILDLANNNLRGSIPYSFGNFSAIRSTSRAMNHSISIGGADLYIGYGESDSLSIVTKGFEYVFSSILYLVKIIDLSNNSLTGEFPMTFGSLVGLQTLNLSRNFLRGRIPYTIGEMKSLETLDLSFNNLSGVIPQDLSRLTALNHLNLSYNNLSGNIPSGYQLQTLQDASIYKGNAHLCGVLINKRCSTDVEPWHKGRIGATTIEFLEQPTSPFAQPTLAELETIFLVSVWPTPLQSMPSWPIPRNTTQSPPPE</sequence>
<dbReference type="InterPro" id="IPR046956">
    <property type="entry name" value="RLP23-like"/>
</dbReference>